<dbReference type="EMBL" id="BDRX01000050">
    <property type="protein sequence ID" value="GBF94364.1"/>
    <property type="molecule type" value="Genomic_DNA"/>
</dbReference>
<evidence type="ECO:0000313" key="3">
    <source>
        <dbReference type="Proteomes" id="UP000247498"/>
    </source>
</evidence>
<comment type="caution">
    <text evidence="2">The sequence shown here is derived from an EMBL/GenBank/DDBJ whole genome shotgun (WGS) entry which is preliminary data.</text>
</comment>
<gene>
    <name evidence="2" type="ORF">Rsub_06986</name>
</gene>
<proteinExistence type="predicted"/>
<dbReference type="InterPro" id="IPR006342">
    <property type="entry name" value="FkbM_mtfrase"/>
</dbReference>
<keyword evidence="3" id="KW-1185">Reference proteome</keyword>
<organism evidence="2 3">
    <name type="scientific">Raphidocelis subcapitata</name>
    <dbReference type="NCBI Taxonomy" id="307507"/>
    <lineage>
        <taxon>Eukaryota</taxon>
        <taxon>Viridiplantae</taxon>
        <taxon>Chlorophyta</taxon>
        <taxon>core chlorophytes</taxon>
        <taxon>Chlorophyceae</taxon>
        <taxon>CS clade</taxon>
        <taxon>Sphaeropleales</taxon>
        <taxon>Selenastraceae</taxon>
        <taxon>Raphidocelis</taxon>
    </lineage>
</organism>
<dbReference type="Proteomes" id="UP000247498">
    <property type="component" value="Unassembled WGS sequence"/>
</dbReference>
<dbReference type="InParanoid" id="A0A2V0P3C1"/>
<dbReference type="SUPFAM" id="SSF53335">
    <property type="entry name" value="S-adenosyl-L-methionine-dependent methyltransferases"/>
    <property type="match status" value="1"/>
</dbReference>
<dbReference type="InterPro" id="IPR052514">
    <property type="entry name" value="SAM-dependent_MTase"/>
</dbReference>
<protein>
    <recommendedName>
        <fullName evidence="1">Methyltransferase FkbM domain-containing protein</fullName>
    </recommendedName>
</protein>
<dbReference type="InterPro" id="IPR029063">
    <property type="entry name" value="SAM-dependent_MTases_sf"/>
</dbReference>
<sequence>MGERERGLLTNMNRLGSAAWTSRRKGAALPIAMCGVLGLALLLSLMRPGCGTGAADGEHRIRLRHGAQSSQQQQQQQQPALALTGSFELPPPVTLDAPAGPPVDLRLAHLLLPLTNLSSLSTAALLDSHPGITPAEGREVVRLHQDLYCSARMHLPDPPGSARTLFSNVTLFVYEKGDIVSDSLRGASRGWEAAEIQQMLYAIRAPVPASTSAADLANPSAWKAPASPLFIDIGANVGWFTVNAAAAGARVAAFEAMSANIGLLRATLCANPWISERVALYGTGLGTERTSCVIISDSANVGDGHVTCGQDASKVLAHWKQKTGREYVARGEISIMRLDKLIDRDVQMIKIDVEGYEPSVLKGAEGLLRDHNVWFIAAEANSDIIKPEEQAEFLKFLDAQGYYVSEASFTGPFIAVADIRAGYSQELTGVNLFCVKKALRDAVAGGEPQGRRLAAAAGGGGGGGAGSDAVWAGWLERAAAAAAA</sequence>
<evidence type="ECO:0000259" key="1">
    <source>
        <dbReference type="Pfam" id="PF05050"/>
    </source>
</evidence>
<dbReference type="PANTHER" id="PTHR34203:SF13">
    <property type="entry name" value="EXPRESSED PROTEIN"/>
    <property type="match status" value="1"/>
</dbReference>
<dbReference type="PANTHER" id="PTHR34203">
    <property type="entry name" value="METHYLTRANSFERASE, FKBM FAMILY PROTEIN"/>
    <property type="match status" value="1"/>
</dbReference>
<dbReference type="Pfam" id="PF05050">
    <property type="entry name" value="Methyltransf_21"/>
    <property type="match status" value="1"/>
</dbReference>
<dbReference type="OrthoDB" id="542772at2759"/>
<reference evidence="2 3" key="1">
    <citation type="journal article" date="2018" name="Sci. Rep.">
        <title>Raphidocelis subcapitata (=Pseudokirchneriella subcapitata) provides an insight into genome evolution and environmental adaptations in the Sphaeropleales.</title>
        <authorList>
            <person name="Suzuki S."/>
            <person name="Yamaguchi H."/>
            <person name="Nakajima N."/>
            <person name="Kawachi M."/>
        </authorList>
    </citation>
    <scope>NUCLEOTIDE SEQUENCE [LARGE SCALE GENOMIC DNA]</scope>
    <source>
        <strain evidence="2 3">NIES-35</strain>
    </source>
</reference>
<accession>A0A2V0P3C1</accession>
<evidence type="ECO:0000313" key="2">
    <source>
        <dbReference type="EMBL" id="GBF94364.1"/>
    </source>
</evidence>
<name>A0A2V0P3C1_9CHLO</name>
<dbReference type="Gene3D" id="3.40.50.150">
    <property type="entry name" value="Vaccinia Virus protein VP39"/>
    <property type="match status" value="1"/>
</dbReference>
<dbReference type="AlphaFoldDB" id="A0A2V0P3C1"/>
<feature type="domain" description="Methyltransferase FkbM" evidence="1">
    <location>
        <begin position="232"/>
        <end position="402"/>
    </location>
</feature>
<dbReference type="NCBIfam" id="TIGR01444">
    <property type="entry name" value="fkbM_fam"/>
    <property type="match status" value="1"/>
</dbReference>